<reference evidence="1" key="1">
    <citation type="journal article" date="2023" name="IScience">
        <title>Live-bearing cockroach genome reveals convergent evolutionary mechanisms linked to viviparity in insects and beyond.</title>
        <authorList>
            <person name="Fouks B."/>
            <person name="Harrison M.C."/>
            <person name="Mikhailova A.A."/>
            <person name="Marchal E."/>
            <person name="English S."/>
            <person name="Carruthers M."/>
            <person name="Jennings E.C."/>
            <person name="Chiamaka E.L."/>
            <person name="Frigard R.A."/>
            <person name="Pippel M."/>
            <person name="Attardo G.M."/>
            <person name="Benoit J.B."/>
            <person name="Bornberg-Bauer E."/>
            <person name="Tobe S.S."/>
        </authorList>
    </citation>
    <scope>NUCLEOTIDE SEQUENCE</scope>
    <source>
        <strain evidence="1">Stay&amp;Tobe</strain>
    </source>
</reference>
<dbReference type="Proteomes" id="UP001233999">
    <property type="component" value="Unassembled WGS sequence"/>
</dbReference>
<protein>
    <submittedName>
        <fullName evidence="1">Uncharacterized protein</fullName>
    </submittedName>
</protein>
<evidence type="ECO:0000313" key="1">
    <source>
        <dbReference type="EMBL" id="KAJ9578452.1"/>
    </source>
</evidence>
<accession>A0AAD7ZDR2</accession>
<dbReference type="AlphaFoldDB" id="A0AAD7ZDR2"/>
<keyword evidence="2" id="KW-1185">Reference proteome</keyword>
<proteinExistence type="predicted"/>
<organism evidence="1 2">
    <name type="scientific">Diploptera punctata</name>
    <name type="common">Pacific beetle cockroach</name>
    <dbReference type="NCBI Taxonomy" id="6984"/>
    <lineage>
        <taxon>Eukaryota</taxon>
        <taxon>Metazoa</taxon>
        <taxon>Ecdysozoa</taxon>
        <taxon>Arthropoda</taxon>
        <taxon>Hexapoda</taxon>
        <taxon>Insecta</taxon>
        <taxon>Pterygota</taxon>
        <taxon>Neoptera</taxon>
        <taxon>Polyneoptera</taxon>
        <taxon>Dictyoptera</taxon>
        <taxon>Blattodea</taxon>
        <taxon>Blaberoidea</taxon>
        <taxon>Blaberidae</taxon>
        <taxon>Diplopterinae</taxon>
        <taxon>Diploptera</taxon>
    </lineage>
</organism>
<name>A0AAD7ZDR2_DIPPU</name>
<gene>
    <name evidence="1" type="ORF">L9F63_005322</name>
</gene>
<feature type="non-terminal residue" evidence="1">
    <location>
        <position position="54"/>
    </location>
</feature>
<dbReference type="EMBL" id="JASPKZ010008878">
    <property type="protein sequence ID" value="KAJ9578452.1"/>
    <property type="molecule type" value="Genomic_DNA"/>
</dbReference>
<sequence>MSLVGLLSAARGFVRVRNIEEKEDIDVTCSRKHYRWTSGILTLCCVVSTATSFI</sequence>
<comment type="caution">
    <text evidence="1">The sequence shown here is derived from an EMBL/GenBank/DDBJ whole genome shotgun (WGS) entry which is preliminary data.</text>
</comment>
<reference evidence="1" key="2">
    <citation type="submission" date="2023-05" db="EMBL/GenBank/DDBJ databases">
        <authorList>
            <person name="Fouks B."/>
        </authorList>
    </citation>
    <scope>NUCLEOTIDE SEQUENCE</scope>
    <source>
        <strain evidence="1">Stay&amp;Tobe</strain>
        <tissue evidence="1">Testes</tissue>
    </source>
</reference>
<evidence type="ECO:0000313" key="2">
    <source>
        <dbReference type="Proteomes" id="UP001233999"/>
    </source>
</evidence>